<evidence type="ECO:0000313" key="1">
    <source>
        <dbReference type="EMBL" id="PLP96675.1"/>
    </source>
</evidence>
<sequence length="397" mass="44246">MHAVTESILLYNHGRDPDRLTLKLAAIAAEPFAFFRGTNHLYAASLRGEIGLDAPHTYVCGDLHVENFGSFKGDNGLVYFDLNDFDDALVAPFTVDAVRMLSSVLVAAHQYKLSEADARVACANMLGEYTNTLRHGKPRWIERATATGLVATLLRQVKRRRRGALLAARTTLRGGRRRLNLDRKALRADGDERERAAHILAIYSQQEHHGHRFVGEDAARRVAGVGSLGLERYVVLAHDMQLPTSRRLVDIKRAAPSAWLDLQRHQPHWSSDAQRVVTTQQIMQAASPALLSYVSLGRRESFVVKSLQPTTDRVDLVHCRNKAALLDVLATMARAAAWAHLRGCGHQAADRIEKLQDYAAGGRWQSMALRLARHGRDVSLAQWKTYAEDYRKAKGGK</sequence>
<organism evidence="1 2">
    <name type="scientific">Cupriavidus pauculus</name>
    <dbReference type="NCBI Taxonomy" id="82633"/>
    <lineage>
        <taxon>Bacteria</taxon>
        <taxon>Pseudomonadati</taxon>
        <taxon>Pseudomonadota</taxon>
        <taxon>Betaproteobacteria</taxon>
        <taxon>Burkholderiales</taxon>
        <taxon>Burkholderiaceae</taxon>
        <taxon>Cupriavidus</taxon>
    </lineage>
</organism>
<comment type="caution">
    <text evidence="1">The sequence shown here is derived from an EMBL/GenBank/DDBJ whole genome shotgun (WGS) entry which is preliminary data.</text>
</comment>
<gene>
    <name evidence="1" type="ORF">CYJ10_31190</name>
</gene>
<proteinExistence type="predicted"/>
<dbReference type="Proteomes" id="UP000234341">
    <property type="component" value="Unassembled WGS sequence"/>
</dbReference>
<name>A0A2N5C383_9BURK</name>
<dbReference type="PANTHER" id="PTHR39441:SF1">
    <property type="entry name" value="DUF2252 DOMAIN-CONTAINING PROTEIN"/>
    <property type="match status" value="1"/>
</dbReference>
<dbReference type="Pfam" id="PF10009">
    <property type="entry name" value="DUF2252"/>
    <property type="match status" value="1"/>
</dbReference>
<dbReference type="STRING" id="82633.GCA_000974605_03589"/>
<dbReference type="EMBL" id="PJRP01000024">
    <property type="protein sequence ID" value="PLP96675.1"/>
    <property type="molecule type" value="Genomic_DNA"/>
</dbReference>
<dbReference type="InterPro" id="IPR018721">
    <property type="entry name" value="DUF2252"/>
</dbReference>
<accession>A0A2N5C383</accession>
<reference evidence="1 2" key="1">
    <citation type="submission" date="2017-12" db="EMBL/GenBank/DDBJ databases">
        <title>Genome sequence of the active heterotrophic nitrifier-denitrifier, Cupriavidus pauculus UM1.</title>
        <authorList>
            <person name="Putonti C."/>
            <person name="Castignetti D."/>
        </authorList>
    </citation>
    <scope>NUCLEOTIDE SEQUENCE [LARGE SCALE GENOMIC DNA]</scope>
    <source>
        <strain evidence="1 2">UM1</strain>
    </source>
</reference>
<dbReference type="PANTHER" id="PTHR39441">
    <property type="entry name" value="DUF2252 DOMAIN-CONTAINING PROTEIN"/>
    <property type="match status" value="1"/>
</dbReference>
<protein>
    <submittedName>
        <fullName evidence="1">DUF2252 domain-containing protein</fullName>
    </submittedName>
</protein>
<dbReference type="RefSeq" id="WP_101685307.1">
    <property type="nucleotide sequence ID" value="NZ_PJRP01000024.1"/>
</dbReference>
<dbReference type="AlphaFoldDB" id="A0A2N5C383"/>
<evidence type="ECO:0000313" key="2">
    <source>
        <dbReference type="Proteomes" id="UP000234341"/>
    </source>
</evidence>
<dbReference type="OrthoDB" id="1491115at2"/>